<dbReference type="Proteomes" id="UP000740605">
    <property type="component" value="Unassembled WGS sequence"/>
</dbReference>
<organism evidence="4 5">
    <name type="scientific">Microbacterium flavum</name>
    <dbReference type="NCBI Taxonomy" id="415216"/>
    <lineage>
        <taxon>Bacteria</taxon>
        <taxon>Bacillati</taxon>
        <taxon>Actinomycetota</taxon>
        <taxon>Actinomycetes</taxon>
        <taxon>Micrococcales</taxon>
        <taxon>Microbacteriaceae</taxon>
        <taxon>Microbacterium</taxon>
    </lineage>
</organism>
<evidence type="ECO:0000259" key="3">
    <source>
        <dbReference type="Pfam" id="PF14067"/>
    </source>
</evidence>
<evidence type="ECO:0000313" key="4">
    <source>
        <dbReference type="EMBL" id="MBT8796619.1"/>
    </source>
</evidence>
<keyword evidence="5" id="KW-1185">Reference proteome</keyword>
<dbReference type="RefSeq" id="WP_215485875.1">
    <property type="nucleotide sequence ID" value="NZ_BAAAPJ010000001.1"/>
</dbReference>
<sequence>MTGSGTHVAHQRRRWSIGVALDWFFFTFAGLAAVWLAYLSLTETFHIGWWGIGLGVAFWVLLAYLVLPRLHRILTTIYVPDYFIGRARTSDGLLGDPVNLALMGSQDQLLAALSAAGWRAADPVTLRSSWRIVTSTVLRRSYDEAPVSPLFLFGHQQDLAFQQEVDGNPAQRHHVRFWRCPEGWLLPGGRQVDWLAAATFDTSVGLSLFTLQITHRIDADTDVERDHVVRTLMDADAAVSLDILKDFATGYHARNGGGDSIRTDGDLPVVDLRALSAGSGTAGAAAAPVPAGPIATAANQGEGDAP</sequence>
<feature type="transmembrane region" description="Helical" evidence="2">
    <location>
        <begin position="20"/>
        <end position="41"/>
    </location>
</feature>
<name>A0ABS5XQ17_9MICO</name>
<keyword evidence="2" id="KW-0812">Transmembrane</keyword>
<feature type="domain" description="LssY-like C-terminal" evidence="3">
    <location>
        <begin position="77"/>
        <end position="267"/>
    </location>
</feature>
<accession>A0ABS5XQ17</accession>
<feature type="transmembrane region" description="Helical" evidence="2">
    <location>
        <begin position="47"/>
        <end position="67"/>
    </location>
</feature>
<dbReference type="Pfam" id="PF14067">
    <property type="entry name" value="LssY_C"/>
    <property type="match status" value="1"/>
</dbReference>
<feature type="compositionally biased region" description="Low complexity" evidence="1">
    <location>
        <begin position="283"/>
        <end position="298"/>
    </location>
</feature>
<evidence type="ECO:0000313" key="5">
    <source>
        <dbReference type="Proteomes" id="UP000740605"/>
    </source>
</evidence>
<feature type="region of interest" description="Disordered" evidence="1">
    <location>
        <begin position="283"/>
        <end position="306"/>
    </location>
</feature>
<dbReference type="EMBL" id="JAFLHG010000001">
    <property type="protein sequence ID" value="MBT8796619.1"/>
    <property type="molecule type" value="Genomic_DNA"/>
</dbReference>
<evidence type="ECO:0000256" key="2">
    <source>
        <dbReference type="SAM" id="Phobius"/>
    </source>
</evidence>
<dbReference type="InterPro" id="IPR025902">
    <property type="entry name" value="LssY-like-C_dom"/>
</dbReference>
<protein>
    <submittedName>
        <fullName evidence="4">LssY C-terminal domain-containing protein</fullName>
    </submittedName>
</protein>
<reference evidence="4 5" key="1">
    <citation type="submission" date="2021-03" db="EMBL/GenBank/DDBJ databases">
        <title>Microbacterium pauli sp. nov., isolated from microfiltered milk.</title>
        <authorList>
            <person name="Bellassi P."/>
            <person name="Fontana A."/>
            <person name="Callegari M.L."/>
            <person name="Lorenzo M."/>
            <person name="Cappa F."/>
        </authorList>
    </citation>
    <scope>NUCLEOTIDE SEQUENCE [LARGE SCALE GENOMIC DNA]</scope>
    <source>
        <strain evidence="4 5">DSM 18909</strain>
    </source>
</reference>
<proteinExistence type="predicted"/>
<keyword evidence="2" id="KW-1133">Transmembrane helix</keyword>
<keyword evidence="2" id="KW-0472">Membrane</keyword>
<gene>
    <name evidence="4" type="ORF">J0P97_00825</name>
</gene>
<comment type="caution">
    <text evidence="4">The sequence shown here is derived from an EMBL/GenBank/DDBJ whole genome shotgun (WGS) entry which is preliminary data.</text>
</comment>
<evidence type="ECO:0000256" key="1">
    <source>
        <dbReference type="SAM" id="MobiDB-lite"/>
    </source>
</evidence>